<dbReference type="Proteomes" id="UP000321947">
    <property type="component" value="Unassembled WGS sequence"/>
</dbReference>
<evidence type="ECO:0000313" key="3">
    <source>
        <dbReference type="Proteomes" id="UP000321393"/>
    </source>
</evidence>
<evidence type="ECO:0000313" key="1">
    <source>
        <dbReference type="EMBL" id="KAA0035001.1"/>
    </source>
</evidence>
<dbReference type="OrthoDB" id="1932348at2759"/>
<sequence>MRPSILDGTNYEYWKTQMMAFLKSLDIKCWRVVMAEWENPTETSEDGKVSSKFEL</sequence>
<accession>A0A5D3BRI1</accession>
<evidence type="ECO:0000313" key="2">
    <source>
        <dbReference type="EMBL" id="TYK02341.1"/>
    </source>
</evidence>
<proteinExistence type="predicted"/>
<name>A0A5D3BRI1_CUCMM</name>
<gene>
    <name evidence="2" type="ORF">E5676_scaffold155G00330</name>
    <name evidence="1" type="ORF">E6C27_scaffold57G00420</name>
</gene>
<dbReference type="AlphaFoldDB" id="A0A5D3BRI1"/>
<reference evidence="3 4" key="1">
    <citation type="submission" date="2019-08" db="EMBL/GenBank/DDBJ databases">
        <title>Draft genome sequences of two oriental melons (Cucumis melo L. var makuwa).</title>
        <authorList>
            <person name="Kwon S.-Y."/>
        </authorList>
    </citation>
    <scope>NUCLEOTIDE SEQUENCE [LARGE SCALE GENOMIC DNA]</scope>
    <source>
        <strain evidence="4">cv. Chang Bougi</strain>
        <strain evidence="3">cv. SW 3</strain>
        <tissue evidence="2">Leaf</tissue>
    </source>
</reference>
<comment type="caution">
    <text evidence="2">The sequence shown here is derived from an EMBL/GenBank/DDBJ whole genome shotgun (WGS) entry which is preliminary data.</text>
</comment>
<dbReference type="EMBL" id="SSTD01015655">
    <property type="protein sequence ID" value="TYK02341.1"/>
    <property type="molecule type" value="Genomic_DNA"/>
</dbReference>
<protein>
    <submittedName>
        <fullName evidence="2">Gag-proteinase polyprotein</fullName>
    </submittedName>
</protein>
<evidence type="ECO:0000313" key="4">
    <source>
        <dbReference type="Proteomes" id="UP000321947"/>
    </source>
</evidence>
<dbReference type="EMBL" id="SSTE01020204">
    <property type="protein sequence ID" value="KAA0035001.1"/>
    <property type="molecule type" value="Genomic_DNA"/>
</dbReference>
<organism evidence="2 4">
    <name type="scientific">Cucumis melo var. makuwa</name>
    <name type="common">Oriental melon</name>
    <dbReference type="NCBI Taxonomy" id="1194695"/>
    <lineage>
        <taxon>Eukaryota</taxon>
        <taxon>Viridiplantae</taxon>
        <taxon>Streptophyta</taxon>
        <taxon>Embryophyta</taxon>
        <taxon>Tracheophyta</taxon>
        <taxon>Spermatophyta</taxon>
        <taxon>Magnoliopsida</taxon>
        <taxon>eudicotyledons</taxon>
        <taxon>Gunneridae</taxon>
        <taxon>Pentapetalae</taxon>
        <taxon>rosids</taxon>
        <taxon>fabids</taxon>
        <taxon>Cucurbitales</taxon>
        <taxon>Cucurbitaceae</taxon>
        <taxon>Benincaseae</taxon>
        <taxon>Cucumis</taxon>
    </lineage>
</organism>
<dbReference type="Proteomes" id="UP000321393">
    <property type="component" value="Unassembled WGS sequence"/>
</dbReference>